<keyword evidence="9" id="KW-0677">Repeat</keyword>
<dbReference type="GO" id="GO:0008270">
    <property type="term" value="F:zinc ion binding"/>
    <property type="evidence" value="ECO:0007669"/>
    <property type="project" value="InterPro"/>
</dbReference>
<dbReference type="InterPro" id="IPR006026">
    <property type="entry name" value="Peptidase_Metallo"/>
</dbReference>
<keyword evidence="8 15" id="KW-0479">Metal-binding</keyword>
<feature type="active site" evidence="14">
    <location>
        <position position="230"/>
    </location>
</feature>
<dbReference type="GO" id="GO:0030574">
    <property type="term" value="P:collagen catabolic process"/>
    <property type="evidence" value="ECO:0007669"/>
    <property type="project" value="TreeGrafter"/>
</dbReference>
<dbReference type="InterPro" id="IPR001343">
    <property type="entry name" value="Hemolysn_Ca-bd"/>
</dbReference>
<dbReference type="InterPro" id="IPR001818">
    <property type="entry name" value="Pept_M10_metallopeptidase"/>
</dbReference>
<dbReference type="NCBIfam" id="NF035945">
    <property type="entry name" value="Zn_serralysin"/>
    <property type="match status" value="1"/>
</dbReference>
<dbReference type="AlphaFoldDB" id="A0AAW7K305"/>
<feature type="binding site" evidence="15">
    <location>
        <position position="233"/>
    </location>
    <ligand>
        <name>Zn(2+)</name>
        <dbReference type="ChEBI" id="CHEBI:29105"/>
        <note>catalytic</note>
    </ligand>
</feature>
<comment type="catalytic activity">
    <reaction evidence="1">
        <text>Preferential cleavage of bonds with hydrophobic residues in P1'.</text>
        <dbReference type="EC" id="3.4.24.40"/>
    </reaction>
</comment>
<evidence type="ECO:0000256" key="9">
    <source>
        <dbReference type="ARBA" id="ARBA00022737"/>
    </source>
</evidence>
<evidence type="ECO:0000256" key="1">
    <source>
        <dbReference type="ARBA" id="ARBA00001609"/>
    </source>
</evidence>
<keyword evidence="11 15" id="KW-0862">Zinc</keyword>
<dbReference type="SMART" id="SM00235">
    <property type="entry name" value="ZnMc"/>
    <property type="match status" value="1"/>
</dbReference>
<dbReference type="PROSITE" id="PS00330">
    <property type="entry name" value="HEMOLYSIN_CALCIUM"/>
    <property type="match status" value="1"/>
</dbReference>
<dbReference type="Pfam" id="PF08548">
    <property type="entry name" value="Peptidase_M10_C"/>
    <property type="match status" value="1"/>
</dbReference>
<keyword evidence="13 17" id="KW-0482">Metalloprotease</keyword>
<evidence type="ECO:0000256" key="8">
    <source>
        <dbReference type="ARBA" id="ARBA00022723"/>
    </source>
</evidence>
<keyword evidence="6" id="KW-0964">Secreted</keyword>
<dbReference type="EC" id="3.4.24.40" evidence="5"/>
<name>A0AAW7K305_9GAMM</name>
<dbReference type="CDD" id="cd04277">
    <property type="entry name" value="ZnMc_serralysin_like"/>
    <property type="match status" value="1"/>
</dbReference>
<evidence type="ECO:0000256" key="12">
    <source>
        <dbReference type="ARBA" id="ARBA00022837"/>
    </source>
</evidence>
<comment type="similarity">
    <text evidence="4">Belongs to the peptidase M10B family.</text>
</comment>
<feature type="domain" description="Peptidase metallopeptidase" evidence="16">
    <location>
        <begin position="104"/>
        <end position="285"/>
    </location>
</feature>
<evidence type="ECO:0000256" key="4">
    <source>
        <dbReference type="ARBA" id="ARBA00009490"/>
    </source>
</evidence>
<comment type="cofactor">
    <cofactor evidence="15">
        <name>Zn(2+)</name>
        <dbReference type="ChEBI" id="CHEBI:29105"/>
    </cofactor>
    <text evidence="15">Binds 1 zinc ion per subunit.</text>
</comment>
<dbReference type="SUPFAM" id="SSF55486">
    <property type="entry name" value="Metalloproteases ('zincins'), catalytic domain"/>
    <property type="match status" value="1"/>
</dbReference>
<evidence type="ECO:0000256" key="5">
    <source>
        <dbReference type="ARBA" id="ARBA00012422"/>
    </source>
</evidence>
<organism evidence="17 18">
    <name type="scientific">Yersinia nurmii</name>
    <dbReference type="NCBI Taxonomy" id="685706"/>
    <lineage>
        <taxon>Bacteria</taxon>
        <taxon>Pseudomonadati</taxon>
        <taxon>Pseudomonadota</taxon>
        <taxon>Gammaproteobacteria</taxon>
        <taxon>Enterobacterales</taxon>
        <taxon>Yersiniaceae</taxon>
        <taxon>Yersinia</taxon>
    </lineage>
</organism>
<dbReference type="InterPro" id="IPR024079">
    <property type="entry name" value="MetalloPept_cat_dom_sf"/>
</dbReference>
<dbReference type="GO" id="GO:0005615">
    <property type="term" value="C:extracellular space"/>
    <property type="evidence" value="ECO:0007669"/>
    <property type="project" value="InterPro"/>
</dbReference>
<dbReference type="GO" id="GO:0006508">
    <property type="term" value="P:proteolysis"/>
    <property type="evidence" value="ECO:0007669"/>
    <property type="project" value="UniProtKB-KW"/>
</dbReference>
<dbReference type="InterPro" id="IPR016294">
    <property type="entry name" value="Pept_M10B"/>
</dbReference>
<comment type="caution">
    <text evidence="17">The sequence shown here is derived from an EMBL/GenBank/DDBJ whole genome shotgun (WGS) entry which is preliminary data.</text>
</comment>
<sequence>MLKVLAAEQCEVSANGNAFELMVMTKKHWFYLTKLSGTYVMKQSKNKLTGQGQHNENQLESFSAQGVMAGATDRIGTSLKYNKVSFTSEEAVDAITRTGHSWNGMKQIDQSAEVNYLFLNPRYGAKTPAGDSGLTKFNSAQITAAKQAMQSWADVANVTFNEASTVGDANIRFGNYEIYSGQSSNPSFTTGYAYFPWAPSSQVGVWINSNHQGNQRPDLYQSGHQTLSHEIGHALGLSHPGRYDSLKGTPSYRNTAYAEDSKQYSTMSYWSEWNTGADFKGFYPVGPQIDDIAAVQRLYGANMNTRTEDTVYGFNSNTNRDSLSLNHNSDKKVFAVWDADGNDTFDFSAYANNQRINLNEQSFSDVGGLEKNVSIAAGAVIENAIGGSGNDILIGNHVSNLLKGNAGNDVIYGAGGGDHLFGGAGRDTFFYGNIQDSTPENPDTIYDFVSGIEKIDLRGLNIAENSARLVNEFSGKAGEAILNFDETTGMNEFALNHSGGGLSADFTLKIIGQPMKAADFLV</sequence>
<dbReference type="PIRSF" id="PIRSF001205">
    <property type="entry name" value="Peptidase_M10B"/>
    <property type="match status" value="1"/>
</dbReference>
<evidence type="ECO:0000256" key="11">
    <source>
        <dbReference type="ARBA" id="ARBA00022833"/>
    </source>
</evidence>
<dbReference type="EMBL" id="JAUEHU010000003">
    <property type="protein sequence ID" value="MDN0086742.1"/>
    <property type="molecule type" value="Genomic_DNA"/>
</dbReference>
<keyword evidence="12" id="KW-0106">Calcium</keyword>
<evidence type="ECO:0000256" key="6">
    <source>
        <dbReference type="ARBA" id="ARBA00022525"/>
    </source>
</evidence>
<dbReference type="SUPFAM" id="SSF51120">
    <property type="entry name" value="beta-Roll"/>
    <property type="match status" value="1"/>
</dbReference>
<keyword evidence="7" id="KW-0645">Protease</keyword>
<dbReference type="GO" id="GO:0030198">
    <property type="term" value="P:extracellular matrix organization"/>
    <property type="evidence" value="ECO:0007669"/>
    <property type="project" value="TreeGrafter"/>
</dbReference>
<evidence type="ECO:0000256" key="2">
    <source>
        <dbReference type="ARBA" id="ARBA00001913"/>
    </source>
</evidence>
<dbReference type="GO" id="GO:0005509">
    <property type="term" value="F:calcium ion binding"/>
    <property type="evidence" value="ECO:0007669"/>
    <property type="project" value="InterPro"/>
</dbReference>
<dbReference type="PANTHER" id="PTHR10201:SF323">
    <property type="entry name" value="MATRIX METALLOPROTEINASE-21"/>
    <property type="match status" value="1"/>
</dbReference>
<comment type="cofactor">
    <cofactor evidence="2">
        <name>Ca(2+)</name>
        <dbReference type="ChEBI" id="CHEBI:29108"/>
    </cofactor>
</comment>
<evidence type="ECO:0000313" key="18">
    <source>
        <dbReference type="Proteomes" id="UP001167864"/>
    </source>
</evidence>
<dbReference type="InterPro" id="IPR034033">
    <property type="entry name" value="Serralysin-like"/>
</dbReference>
<accession>A0AAW7K305</accession>
<feature type="binding site" evidence="15">
    <location>
        <position position="239"/>
    </location>
    <ligand>
        <name>Zn(2+)</name>
        <dbReference type="ChEBI" id="CHEBI:29105"/>
        <note>catalytic</note>
    </ligand>
</feature>
<dbReference type="Proteomes" id="UP001167864">
    <property type="component" value="Unassembled WGS sequence"/>
</dbReference>
<evidence type="ECO:0000259" key="16">
    <source>
        <dbReference type="SMART" id="SM00235"/>
    </source>
</evidence>
<gene>
    <name evidence="17" type="ORF">QVN42_04910</name>
</gene>
<proteinExistence type="inferred from homology"/>
<dbReference type="RefSeq" id="WP_053215265.1">
    <property type="nucleotide sequence ID" value="NZ_CPYD01000004.1"/>
</dbReference>
<comment type="subcellular location">
    <subcellularLocation>
        <location evidence="3">Secreted</location>
    </subcellularLocation>
</comment>
<dbReference type="GO" id="GO:0004222">
    <property type="term" value="F:metalloendopeptidase activity"/>
    <property type="evidence" value="ECO:0007669"/>
    <property type="project" value="InterPro"/>
</dbReference>
<dbReference type="PRINTS" id="PR00313">
    <property type="entry name" value="CABNDNGRPT"/>
</dbReference>
<dbReference type="GO" id="GO:0031012">
    <property type="term" value="C:extracellular matrix"/>
    <property type="evidence" value="ECO:0007669"/>
    <property type="project" value="InterPro"/>
</dbReference>
<evidence type="ECO:0000256" key="10">
    <source>
        <dbReference type="ARBA" id="ARBA00022801"/>
    </source>
</evidence>
<dbReference type="InterPro" id="IPR011049">
    <property type="entry name" value="Serralysin-like_metalloprot_C"/>
</dbReference>
<keyword evidence="10 17" id="KW-0378">Hydrolase</keyword>
<dbReference type="PANTHER" id="PTHR10201">
    <property type="entry name" value="MATRIX METALLOPROTEINASE"/>
    <property type="match status" value="1"/>
</dbReference>
<evidence type="ECO:0000256" key="15">
    <source>
        <dbReference type="PIRSR" id="PIRSR001205-2"/>
    </source>
</evidence>
<dbReference type="Gene3D" id="3.40.390.10">
    <property type="entry name" value="Collagenase (Catalytic Domain)"/>
    <property type="match status" value="1"/>
</dbReference>
<dbReference type="InterPro" id="IPR018511">
    <property type="entry name" value="Hemolysin-typ_Ca-bd_CS"/>
</dbReference>
<dbReference type="Pfam" id="PF00413">
    <property type="entry name" value="Peptidase_M10"/>
    <property type="match status" value="1"/>
</dbReference>
<evidence type="ECO:0000256" key="14">
    <source>
        <dbReference type="PIRSR" id="PIRSR001205-1"/>
    </source>
</evidence>
<feature type="binding site" evidence="15">
    <location>
        <position position="229"/>
    </location>
    <ligand>
        <name>Zn(2+)</name>
        <dbReference type="ChEBI" id="CHEBI:29105"/>
        <note>catalytic</note>
    </ligand>
</feature>
<evidence type="ECO:0000256" key="7">
    <source>
        <dbReference type="ARBA" id="ARBA00022670"/>
    </source>
</evidence>
<reference evidence="17" key="1">
    <citation type="submission" date="2023-06" db="EMBL/GenBank/DDBJ databases">
        <authorList>
            <person name="Polev D.E."/>
            <person name="Saitova A.T."/>
            <person name="Bogumilchik E.A."/>
            <person name="Kokorina G.I."/>
            <person name="Voskresenskaia E.A."/>
        </authorList>
    </citation>
    <scope>NUCLEOTIDE SEQUENCE</scope>
    <source>
        <strain evidence="17">2145 StPb PI</strain>
    </source>
</reference>
<dbReference type="InterPro" id="IPR013858">
    <property type="entry name" value="Peptidase_M10B_C"/>
</dbReference>
<evidence type="ECO:0000256" key="13">
    <source>
        <dbReference type="ARBA" id="ARBA00023049"/>
    </source>
</evidence>
<protein>
    <recommendedName>
        <fullName evidence="5">serralysin</fullName>
        <ecNumber evidence="5">3.4.24.40</ecNumber>
    </recommendedName>
</protein>
<dbReference type="Gene3D" id="2.150.10.10">
    <property type="entry name" value="Serralysin-like metalloprotease, C-terminal"/>
    <property type="match status" value="1"/>
</dbReference>
<evidence type="ECO:0000313" key="17">
    <source>
        <dbReference type="EMBL" id="MDN0086742.1"/>
    </source>
</evidence>
<dbReference type="Pfam" id="PF00353">
    <property type="entry name" value="HemolysinCabind"/>
    <property type="match status" value="2"/>
</dbReference>
<evidence type="ECO:0000256" key="3">
    <source>
        <dbReference type="ARBA" id="ARBA00004613"/>
    </source>
</evidence>